<dbReference type="Gene3D" id="3.30.420.10">
    <property type="entry name" value="Ribonuclease H-like superfamily/Ribonuclease H"/>
    <property type="match status" value="1"/>
</dbReference>
<name>A0A6C0IHJ9_9ZZZZ</name>
<dbReference type="Pfam" id="PF09159">
    <property type="entry name" value="Ydc2-catalyt"/>
    <property type="match status" value="1"/>
</dbReference>
<proteinExistence type="predicted"/>
<organism evidence="2">
    <name type="scientific">viral metagenome</name>
    <dbReference type="NCBI Taxonomy" id="1070528"/>
    <lineage>
        <taxon>unclassified sequences</taxon>
        <taxon>metagenomes</taxon>
        <taxon>organismal metagenomes</taxon>
    </lineage>
</organism>
<dbReference type="InterPro" id="IPR015242">
    <property type="entry name" value="Ydc2_cat"/>
</dbReference>
<sequence length="289" mass="32684">MRIISIDVGIKNLAYCILESKENNSYNIIQWDVINLCGEEHVCNCALKQKESKKSKKIGVIVNTILCNKKASYTKVINGIMNYYCQTHAKQSGFLLPNASLKKIKSWKRDALLSYALEKGIVFEENSKKDVLIKSINDFLKDKVLEKTSSVSANDMTLIQMGIKIVSEFDLVLANNLLTIDQIVIENQISPIANRMKTLQGMIAQYFIMRGKPTISFISSANKLKLFSENKSTSYSERKKEGVKIVKELLDKGTIIDNGIWSHTFLTHKKKDDLADAFLQGAWFLSSKK</sequence>
<dbReference type="GO" id="GO:0003676">
    <property type="term" value="F:nucleic acid binding"/>
    <property type="evidence" value="ECO:0007669"/>
    <property type="project" value="InterPro"/>
</dbReference>
<dbReference type="EMBL" id="MN740193">
    <property type="protein sequence ID" value="QHT92711.1"/>
    <property type="molecule type" value="Genomic_DNA"/>
</dbReference>
<protein>
    <recommendedName>
        <fullName evidence="1">Mitochondrial resolvase Ydc2 catalytic domain-containing protein</fullName>
    </recommendedName>
</protein>
<accession>A0A6C0IHJ9</accession>
<dbReference type="InterPro" id="IPR012337">
    <property type="entry name" value="RNaseH-like_sf"/>
</dbReference>
<dbReference type="InterPro" id="IPR036397">
    <property type="entry name" value="RNaseH_sf"/>
</dbReference>
<reference evidence="2" key="1">
    <citation type="journal article" date="2020" name="Nature">
        <title>Giant virus diversity and host interactions through global metagenomics.</title>
        <authorList>
            <person name="Schulz F."/>
            <person name="Roux S."/>
            <person name="Paez-Espino D."/>
            <person name="Jungbluth S."/>
            <person name="Walsh D.A."/>
            <person name="Denef V.J."/>
            <person name="McMahon K.D."/>
            <person name="Konstantinidis K.T."/>
            <person name="Eloe-Fadrosh E.A."/>
            <person name="Kyrpides N.C."/>
            <person name="Woyke T."/>
        </authorList>
    </citation>
    <scope>NUCLEOTIDE SEQUENCE</scope>
    <source>
        <strain evidence="2">GVMAG-M-3300023184-89</strain>
    </source>
</reference>
<dbReference type="AlphaFoldDB" id="A0A6C0IHJ9"/>
<dbReference type="SUPFAM" id="SSF53098">
    <property type="entry name" value="Ribonuclease H-like"/>
    <property type="match status" value="2"/>
</dbReference>
<feature type="domain" description="Mitochondrial resolvase Ydc2 catalytic" evidence="1">
    <location>
        <begin position="3"/>
        <end position="54"/>
    </location>
</feature>
<evidence type="ECO:0000259" key="1">
    <source>
        <dbReference type="Pfam" id="PF09159"/>
    </source>
</evidence>
<evidence type="ECO:0000313" key="2">
    <source>
        <dbReference type="EMBL" id="QHT92711.1"/>
    </source>
</evidence>